<dbReference type="Gene3D" id="2.60.120.260">
    <property type="entry name" value="Galactose-binding domain-like"/>
    <property type="match status" value="1"/>
</dbReference>
<protein>
    <recommendedName>
        <fullName evidence="5 10">Beta-galactosidase</fullName>
        <ecNumber evidence="5 10">3.2.1.23</ecNumber>
    </recommendedName>
    <alternativeName>
        <fullName evidence="9 10">Lactase</fullName>
    </alternativeName>
</protein>
<dbReference type="InterPro" id="IPR050347">
    <property type="entry name" value="Bact_Beta-galactosidase"/>
</dbReference>
<dbReference type="InterPro" id="IPR011013">
    <property type="entry name" value="Gal_mutarotase_sf_dom"/>
</dbReference>
<dbReference type="InterPro" id="IPR014718">
    <property type="entry name" value="GH-type_carb-bd"/>
</dbReference>
<dbReference type="PROSITE" id="PS00719">
    <property type="entry name" value="GLYCOSYL_HYDROL_F2_1"/>
    <property type="match status" value="1"/>
</dbReference>
<evidence type="ECO:0000256" key="1">
    <source>
        <dbReference type="ARBA" id="ARBA00001412"/>
    </source>
</evidence>
<accession>A0ABZ0TSM5</accession>
<dbReference type="PANTHER" id="PTHR46323:SF2">
    <property type="entry name" value="BETA-GALACTOSIDASE"/>
    <property type="match status" value="1"/>
</dbReference>
<keyword evidence="13" id="KW-1185">Reference proteome</keyword>
<dbReference type="PRINTS" id="PR00132">
    <property type="entry name" value="GLHYDRLASE2"/>
</dbReference>
<dbReference type="InterPro" id="IPR032312">
    <property type="entry name" value="LacZ_4"/>
</dbReference>
<gene>
    <name evidence="12" type="ORF">SNE25_11345</name>
</gene>
<dbReference type="InterPro" id="IPR006102">
    <property type="entry name" value="Ig-like_GH2"/>
</dbReference>
<dbReference type="EC" id="3.2.1.23" evidence="5 10"/>
<dbReference type="Pfam" id="PF16353">
    <property type="entry name" value="LacZ_4"/>
    <property type="match status" value="1"/>
</dbReference>
<sequence length="1061" mass="120354">MDFKKILTFCFVLIGLNRTYSQTPDWENEQVFGINKEVTHVTYIPYASARQALRNIPEVSPWYLSLDGQWKFNWVKQPSERPINFYQQSFDDTAWKTIPVPCNMEMQGYGTPIYTNITYPFKTNPPKVMNPAPADWTVSKEPNPVGSYRRNFDIPANWDGRQIFVHFNGVQSAFYIWVNGQKVGYSQNSMSPAEFDITKYVKPGKNLIAVEVYKYSDGSYLEDQDMFRFSGIFRSVFVYAVPKLHLRDYFMLSDLSADFTSAKFSVKAALHNYGKKAAAGSLEMAIYQPDGTLLNGSAFIMQDIAAINAGAEKSYQLQGRINNPMLWSAEEPNLYKVVFTLKNKSGAIQEVLSSDFGFRKVEIKDSRLFVNGKPILLKGVNRHEVHPKYGKTVPMATMIRDIELMKQYNINTVRTCHYPDDPAWYKLCDEYGLYVIDEANLETHGMGDELTKNPKWKPAYVDREVRLVERDKNHPSVIIWSMGNESWGGENFVAGRAAILALDRSRPIHYEGQNDLADIESSMYPSISDLTKEGEKESPKPFFMCEYAHAMGNAIGDLKEYWDAIESHKRLIGGCIWEWVDQGVNKTIPGDTSGKTFFAYGGDFDDKPTDSTFSIKGLITSDRQIKPEIEEVKKIYQYVNIKAENLLQGKVSITNKYAFINLNKFDLTWTLTEDGKVVQTGTLPALNLPGGQTAVIDIPYQKPSLLAGAQYWLTVSFKLQEDNLWAKQGHIVAWQQMAMPFEQTVAPVINAASLPALILTNNAQNLNIKGKAFELAFDKQTGTISTLTYGDKTIISKAQNGPAFNLYRARMDNDRAKERGPYIEWMKAGYDSLRYSLKSFGLDKTDDKRVQITTVTDAVTRSGFKVTTTITYTVYGNGFINVEAKFNPGKNDLDIPRLGLRMFLNEGLEQVEWYGRGPHENYSDRKESADFGQYQKTVTEMTEPYERPQGMGNREDVHWLKITDNENTGVEIVANGKLNFTTLHYTDQDLAKAEHLYQLRPRKETVLSLDYKQLGIGNASCGPISLPQYYIPADPANISFSIRPYTPIEGTADEYARSTIK</sequence>
<evidence type="ECO:0000313" key="13">
    <source>
        <dbReference type="Proteomes" id="UP001324380"/>
    </source>
</evidence>
<dbReference type="PROSITE" id="PS00608">
    <property type="entry name" value="GLYCOSYL_HYDROL_F2_2"/>
    <property type="match status" value="1"/>
</dbReference>
<dbReference type="InterPro" id="IPR013783">
    <property type="entry name" value="Ig-like_fold"/>
</dbReference>
<dbReference type="SUPFAM" id="SSF49785">
    <property type="entry name" value="Galactose-binding domain-like"/>
    <property type="match status" value="1"/>
</dbReference>
<dbReference type="Gene3D" id="2.60.40.10">
    <property type="entry name" value="Immunoglobulins"/>
    <property type="match status" value="2"/>
</dbReference>
<dbReference type="Proteomes" id="UP001324380">
    <property type="component" value="Chromosome"/>
</dbReference>
<dbReference type="InterPro" id="IPR017853">
    <property type="entry name" value="GH"/>
</dbReference>
<reference evidence="12 13" key="1">
    <citation type="submission" date="2023-11" db="EMBL/GenBank/DDBJ databases">
        <title>Analysis of the Genomes of Mucilaginibacter gossypii cycad 4 and M. sabulilitoris SNA2: microbes with the potential for plant growth promotion.</title>
        <authorList>
            <person name="Hirsch A.M."/>
            <person name="Humm E."/>
            <person name="Rubbi M."/>
            <person name="Del Vecchio G."/>
            <person name="Ha S.M."/>
            <person name="Pellegrini M."/>
            <person name="Gunsalus R.P."/>
        </authorList>
    </citation>
    <scope>NUCLEOTIDE SEQUENCE [LARGE SCALE GENOMIC DNA]</scope>
    <source>
        <strain evidence="12 13">SNA2</strain>
    </source>
</reference>
<evidence type="ECO:0000256" key="4">
    <source>
        <dbReference type="ARBA" id="ARBA00011245"/>
    </source>
</evidence>
<evidence type="ECO:0000256" key="8">
    <source>
        <dbReference type="ARBA" id="ARBA00023295"/>
    </source>
</evidence>
<comment type="similarity">
    <text evidence="3 10">Belongs to the glycosyl hydrolase 2 family.</text>
</comment>
<dbReference type="Pfam" id="PF02837">
    <property type="entry name" value="Glyco_hydro_2_N"/>
    <property type="match status" value="1"/>
</dbReference>
<evidence type="ECO:0000256" key="6">
    <source>
        <dbReference type="ARBA" id="ARBA00022801"/>
    </source>
</evidence>
<organism evidence="12 13">
    <name type="scientific">Mucilaginibacter sabulilitoris</name>
    <dbReference type="NCBI Taxonomy" id="1173583"/>
    <lineage>
        <taxon>Bacteria</taxon>
        <taxon>Pseudomonadati</taxon>
        <taxon>Bacteroidota</taxon>
        <taxon>Sphingobacteriia</taxon>
        <taxon>Sphingobacteriales</taxon>
        <taxon>Sphingobacteriaceae</taxon>
        <taxon>Mucilaginibacter</taxon>
    </lineage>
</organism>
<evidence type="ECO:0000256" key="10">
    <source>
        <dbReference type="RuleBase" id="RU361154"/>
    </source>
</evidence>
<comment type="subunit">
    <text evidence="4">Monomer.</text>
</comment>
<dbReference type="InterPro" id="IPR004199">
    <property type="entry name" value="B-gal_small/dom_5"/>
</dbReference>
<dbReference type="Gene3D" id="2.70.98.10">
    <property type="match status" value="1"/>
</dbReference>
<dbReference type="PANTHER" id="PTHR46323">
    <property type="entry name" value="BETA-GALACTOSIDASE"/>
    <property type="match status" value="1"/>
</dbReference>
<dbReference type="InterPro" id="IPR023230">
    <property type="entry name" value="Glyco_hydro_2_CS"/>
</dbReference>
<evidence type="ECO:0000256" key="9">
    <source>
        <dbReference type="ARBA" id="ARBA00032230"/>
    </source>
</evidence>
<dbReference type="SUPFAM" id="SSF51445">
    <property type="entry name" value="(Trans)glycosidases"/>
    <property type="match status" value="1"/>
</dbReference>
<dbReference type="SUPFAM" id="SSF74650">
    <property type="entry name" value="Galactose mutarotase-like"/>
    <property type="match status" value="1"/>
</dbReference>
<dbReference type="SUPFAM" id="SSF49303">
    <property type="entry name" value="beta-Galactosidase/glucuronidase domain"/>
    <property type="match status" value="2"/>
</dbReference>
<dbReference type="Gene3D" id="3.20.20.80">
    <property type="entry name" value="Glycosidases"/>
    <property type="match status" value="1"/>
</dbReference>
<evidence type="ECO:0000256" key="7">
    <source>
        <dbReference type="ARBA" id="ARBA00022837"/>
    </source>
</evidence>
<keyword evidence="8 10" id="KW-0326">Glycosidase</keyword>
<comment type="cofactor">
    <cofactor evidence="2">
        <name>Ca(2+)</name>
        <dbReference type="ChEBI" id="CHEBI:29108"/>
    </cofactor>
</comment>
<dbReference type="Pfam" id="PF00703">
    <property type="entry name" value="Glyco_hydro_2"/>
    <property type="match status" value="1"/>
</dbReference>
<dbReference type="SMART" id="SM01038">
    <property type="entry name" value="Bgal_small_N"/>
    <property type="match status" value="1"/>
</dbReference>
<comment type="catalytic activity">
    <reaction evidence="1 10">
        <text>Hydrolysis of terminal non-reducing beta-D-galactose residues in beta-D-galactosides.</text>
        <dbReference type="EC" id="3.2.1.23"/>
    </reaction>
</comment>
<proteinExistence type="inferred from homology"/>
<dbReference type="InterPro" id="IPR006103">
    <property type="entry name" value="Glyco_hydro_2_cat"/>
</dbReference>
<dbReference type="InterPro" id="IPR006101">
    <property type="entry name" value="Glyco_hydro_2"/>
</dbReference>
<dbReference type="EMBL" id="CP139558">
    <property type="protein sequence ID" value="WPU96116.1"/>
    <property type="molecule type" value="Genomic_DNA"/>
</dbReference>
<dbReference type="InterPro" id="IPR036156">
    <property type="entry name" value="Beta-gal/glucu_dom_sf"/>
</dbReference>
<name>A0ABZ0TSM5_9SPHI</name>
<feature type="domain" description="Beta galactosidase small chain/" evidence="11">
    <location>
        <begin position="767"/>
        <end position="1043"/>
    </location>
</feature>
<dbReference type="Pfam" id="PF02836">
    <property type="entry name" value="Glyco_hydro_2_C"/>
    <property type="match status" value="1"/>
</dbReference>
<evidence type="ECO:0000256" key="5">
    <source>
        <dbReference type="ARBA" id="ARBA00012756"/>
    </source>
</evidence>
<dbReference type="Pfam" id="PF02929">
    <property type="entry name" value="Bgal_small_N"/>
    <property type="match status" value="1"/>
</dbReference>
<evidence type="ECO:0000256" key="2">
    <source>
        <dbReference type="ARBA" id="ARBA00001913"/>
    </source>
</evidence>
<keyword evidence="6 10" id="KW-0378">Hydrolase</keyword>
<dbReference type="InterPro" id="IPR008979">
    <property type="entry name" value="Galactose-bd-like_sf"/>
</dbReference>
<dbReference type="InterPro" id="IPR006104">
    <property type="entry name" value="Glyco_hydro_2_N"/>
</dbReference>
<keyword evidence="7" id="KW-0106">Calcium</keyword>
<dbReference type="GO" id="GO:0016787">
    <property type="term" value="F:hydrolase activity"/>
    <property type="evidence" value="ECO:0007669"/>
    <property type="project" value="UniProtKB-KW"/>
</dbReference>
<dbReference type="InterPro" id="IPR023232">
    <property type="entry name" value="Glyco_hydro_2_AS"/>
</dbReference>
<evidence type="ECO:0000259" key="11">
    <source>
        <dbReference type="SMART" id="SM01038"/>
    </source>
</evidence>
<evidence type="ECO:0000256" key="3">
    <source>
        <dbReference type="ARBA" id="ARBA00007401"/>
    </source>
</evidence>
<dbReference type="RefSeq" id="WP_321565219.1">
    <property type="nucleotide sequence ID" value="NZ_CP139558.1"/>
</dbReference>
<evidence type="ECO:0000313" key="12">
    <source>
        <dbReference type="EMBL" id="WPU96116.1"/>
    </source>
</evidence>